<keyword evidence="1" id="KW-1133">Transmembrane helix</keyword>
<comment type="caution">
    <text evidence="3">The sequence shown here is derived from an EMBL/GenBank/DDBJ whole genome shotgun (WGS) entry which is preliminary data.</text>
</comment>
<gene>
    <name evidence="3" type="ORF">BTO16_16060</name>
</gene>
<dbReference type="EMBL" id="MSCM01000002">
    <property type="protein sequence ID" value="PQJ77345.1"/>
    <property type="molecule type" value="Genomic_DNA"/>
</dbReference>
<name>A0A2S7WIB1_9FLAO</name>
<dbReference type="Proteomes" id="UP000239068">
    <property type="component" value="Unassembled WGS sequence"/>
</dbReference>
<feature type="transmembrane region" description="Helical" evidence="1">
    <location>
        <begin position="70"/>
        <end position="86"/>
    </location>
</feature>
<feature type="transmembrane region" description="Helical" evidence="1">
    <location>
        <begin position="45"/>
        <end position="63"/>
    </location>
</feature>
<dbReference type="InterPro" id="IPR006976">
    <property type="entry name" value="VanZ-like"/>
</dbReference>
<proteinExistence type="predicted"/>
<sequence length="122" mass="13900">MLKRIKNLLKDNIYIIALIISITIVFLSLLKLPSSKINIVNIDKAYHSIAYFALGITWLLAFYKKPEKKYLIVICCIIFGIIIEVLQSKLTNYRTGDYIDAIANSCGVLLALLIFNLFSKKK</sequence>
<accession>A0A2S7WIB1</accession>
<evidence type="ECO:0000313" key="4">
    <source>
        <dbReference type="Proteomes" id="UP000239068"/>
    </source>
</evidence>
<evidence type="ECO:0000313" key="3">
    <source>
        <dbReference type="EMBL" id="PQJ77345.1"/>
    </source>
</evidence>
<keyword evidence="1" id="KW-0472">Membrane</keyword>
<reference evidence="3 4" key="1">
    <citation type="submission" date="2016-12" db="EMBL/GenBank/DDBJ databases">
        <title>Trade-off between light-utilization and light-protection in marine flavobacteria.</title>
        <authorList>
            <person name="Kumagai Y."/>
            <person name="Yoshizawa S."/>
            <person name="Kogure K."/>
            <person name="Iwasaki W."/>
        </authorList>
    </citation>
    <scope>NUCLEOTIDE SEQUENCE [LARGE SCALE GENOMIC DNA]</scope>
    <source>
        <strain evidence="3 4">ATCC 43844</strain>
    </source>
</reference>
<dbReference type="NCBIfam" id="NF037970">
    <property type="entry name" value="vanZ_1"/>
    <property type="match status" value="1"/>
</dbReference>
<feature type="transmembrane region" description="Helical" evidence="1">
    <location>
        <begin position="98"/>
        <end position="118"/>
    </location>
</feature>
<feature type="domain" description="VanZ-like" evidence="2">
    <location>
        <begin position="45"/>
        <end position="118"/>
    </location>
</feature>
<dbReference type="PANTHER" id="PTHR28008:SF1">
    <property type="entry name" value="DOMAIN PROTEIN, PUTATIVE (AFU_ORTHOLOGUE AFUA_3G10980)-RELATED"/>
    <property type="match status" value="1"/>
</dbReference>
<dbReference type="AlphaFoldDB" id="A0A2S7WIB1"/>
<dbReference type="PANTHER" id="PTHR28008">
    <property type="entry name" value="DOMAIN PROTEIN, PUTATIVE (AFU_ORTHOLOGUE AFUA_3G10980)-RELATED"/>
    <property type="match status" value="1"/>
</dbReference>
<protein>
    <recommendedName>
        <fullName evidence="2">VanZ-like domain-containing protein</fullName>
    </recommendedName>
</protein>
<evidence type="ECO:0000256" key="1">
    <source>
        <dbReference type="SAM" id="Phobius"/>
    </source>
</evidence>
<organism evidence="3 4">
    <name type="scientific">Polaribacter glomeratus</name>
    <dbReference type="NCBI Taxonomy" id="102"/>
    <lineage>
        <taxon>Bacteria</taxon>
        <taxon>Pseudomonadati</taxon>
        <taxon>Bacteroidota</taxon>
        <taxon>Flavobacteriia</taxon>
        <taxon>Flavobacteriales</taxon>
        <taxon>Flavobacteriaceae</taxon>
    </lineage>
</organism>
<dbReference type="Pfam" id="PF04892">
    <property type="entry name" value="VanZ"/>
    <property type="match status" value="1"/>
</dbReference>
<keyword evidence="1" id="KW-0812">Transmembrane</keyword>
<feature type="transmembrane region" description="Helical" evidence="1">
    <location>
        <begin position="12"/>
        <end position="33"/>
    </location>
</feature>
<evidence type="ECO:0000259" key="2">
    <source>
        <dbReference type="Pfam" id="PF04892"/>
    </source>
</evidence>
<keyword evidence="4" id="KW-1185">Reference proteome</keyword>
<dbReference type="RefSeq" id="WP_211298244.1">
    <property type="nucleotide sequence ID" value="NZ_MSCM01000002.1"/>
</dbReference>